<keyword evidence="3" id="KW-1185">Reference proteome</keyword>
<dbReference type="InterPro" id="IPR036396">
    <property type="entry name" value="Cyt_P450_sf"/>
</dbReference>
<keyword evidence="1" id="KW-0472">Membrane</keyword>
<keyword evidence="1" id="KW-1133">Transmembrane helix</keyword>
<comment type="caution">
    <text evidence="2">The sequence shown here is derived from an EMBL/GenBank/DDBJ whole genome shotgun (WGS) entry which is preliminary data.</text>
</comment>
<organism evidence="2 3">
    <name type="scientific">Rhodohalobacter mucosus</name>
    <dbReference type="NCBI Taxonomy" id="2079485"/>
    <lineage>
        <taxon>Bacteria</taxon>
        <taxon>Pseudomonadati</taxon>
        <taxon>Balneolota</taxon>
        <taxon>Balneolia</taxon>
        <taxon>Balneolales</taxon>
        <taxon>Balneolaceae</taxon>
        <taxon>Rhodohalobacter</taxon>
    </lineage>
</organism>
<proteinExistence type="predicted"/>
<evidence type="ECO:0000256" key="1">
    <source>
        <dbReference type="SAM" id="Phobius"/>
    </source>
</evidence>
<dbReference type="GO" id="GO:0020037">
    <property type="term" value="F:heme binding"/>
    <property type="evidence" value="ECO:0007669"/>
    <property type="project" value="InterPro"/>
</dbReference>
<dbReference type="RefSeq" id="WP_109647207.1">
    <property type="nucleotide sequence ID" value="NZ_QGGB01000008.1"/>
</dbReference>
<dbReference type="InterPro" id="IPR045749">
    <property type="entry name" value="DUF6090"/>
</dbReference>
<dbReference type="GO" id="GO:0005506">
    <property type="term" value="F:iron ion binding"/>
    <property type="evidence" value="ECO:0007669"/>
    <property type="project" value="InterPro"/>
</dbReference>
<evidence type="ECO:0000313" key="2">
    <source>
        <dbReference type="EMBL" id="PWN05765.1"/>
    </source>
</evidence>
<dbReference type="Proteomes" id="UP000245533">
    <property type="component" value="Unassembled WGS sequence"/>
</dbReference>
<feature type="transmembrane region" description="Helical" evidence="1">
    <location>
        <begin position="21"/>
        <end position="42"/>
    </location>
</feature>
<dbReference type="SUPFAM" id="SSF48264">
    <property type="entry name" value="Cytochrome P450"/>
    <property type="match status" value="1"/>
</dbReference>
<accession>A0A316TRX2</accession>
<dbReference type="EMBL" id="QGGB01000008">
    <property type="protein sequence ID" value="PWN05765.1"/>
    <property type="molecule type" value="Genomic_DNA"/>
</dbReference>
<dbReference type="GO" id="GO:0004497">
    <property type="term" value="F:monooxygenase activity"/>
    <property type="evidence" value="ECO:0007669"/>
    <property type="project" value="InterPro"/>
</dbReference>
<dbReference type="AlphaFoldDB" id="A0A316TRX2"/>
<name>A0A316TRX2_9BACT</name>
<keyword evidence="1" id="KW-0812">Transmembrane</keyword>
<reference evidence="2 3" key="1">
    <citation type="submission" date="2018-05" db="EMBL/GenBank/DDBJ databases">
        <title>Rhodohalobacter halophilus gen. nov., sp. nov., a moderately halophilic member of the family Balneolaceae.</title>
        <authorList>
            <person name="Liu Z.-W."/>
        </authorList>
    </citation>
    <scope>NUCLEOTIDE SEQUENCE [LARGE SCALE GENOMIC DNA]</scope>
    <source>
        <strain evidence="2 3">8A47</strain>
    </source>
</reference>
<sequence length="256" mass="30039">MFSLFRRIRQKLIDSGSVTRYLLYAVGEILLVVLGILIALQINNWNEQQKQDERERLLLINLRNDFQTRFTELKEINTAREEAIEHILLLNRIIADRTLLPENDEMDRLLSTIINSFGFNEQFNMLDVLFSTGMINDLSDEELKQLLLLWPQQVEEMLEEQRGLNILYNDILRPLYYNYLSMRNINEAFEFRGYNIPKGEPVTLTQDIGGLLDDPMFENYLADAQTYLTVNIIDGRILIDSAERIIELLNQNIDAY</sequence>
<dbReference type="OrthoDB" id="821805at2"/>
<dbReference type="Pfam" id="PF19578">
    <property type="entry name" value="DUF6090"/>
    <property type="match status" value="1"/>
</dbReference>
<dbReference type="GO" id="GO:0016705">
    <property type="term" value="F:oxidoreductase activity, acting on paired donors, with incorporation or reduction of molecular oxygen"/>
    <property type="evidence" value="ECO:0007669"/>
    <property type="project" value="InterPro"/>
</dbReference>
<evidence type="ECO:0000313" key="3">
    <source>
        <dbReference type="Proteomes" id="UP000245533"/>
    </source>
</evidence>
<protein>
    <submittedName>
        <fullName evidence="2">Uncharacterized protein</fullName>
    </submittedName>
</protein>
<gene>
    <name evidence="2" type="ORF">DDZ15_11240</name>
</gene>